<evidence type="ECO:0000256" key="1">
    <source>
        <dbReference type="SAM" id="MobiDB-lite"/>
    </source>
</evidence>
<dbReference type="RefSeq" id="XP_064669933.1">
    <property type="nucleotide sequence ID" value="XM_064815148.1"/>
</dbReference>
<sequence length="416" mass="45058">MDVRVQPSESISSAKPIKRSIAVELEGESDPTAKRAKRSKHGKKKRSKDKQGSDAQIVQDDWICFKTSPVTGDPMAPITSPKSDLPNPFQVAGKAQAPKASKESVGEPSHKDEDQVMEVDQDETPSRKASHKSQKAEANTRKSRARKDLKRALEEADAKVASDNNPLTTQMGEKKLESDPFVGNGFTFGTQTSRGNIPPLLNDTSKEAGSHDDDLSDEERITPSSAGLETLKTLKSINKHLKSLGGKLVAESDQSLAQEIQSIHNNTAQIHQRLESDALRAAIRHEILFNALKKVSTDINLLSHQFQLQSQGQGHMDETAVPLPAASDNTTVAATPRSSKGARENDCNTNKGKKTGAGGITSSNGASQAMQQSRKTLERCLSGFTEDMNKAKTVQEVSKYGMLCVQYAGDLFKTLG</sequence>
<protein>
    <submittedName>
        <fullName evidence="2">Uncharacterized protein</fullName>
    </submittedName>
</protein>
<feature type="compositionally biased region" description="Basic residues" evidence="1">
    <location>
        <begin position="34"/>
        <end position="48"/>
    </location>
</feature>
<evidence type="ECO:0000313" key="3">
    <source>
        <dbReference type="Proteomes" id="UP001302812"/>
    </source>
</evidence>
<feature type="compositionally biased region" description="Polar residues" evidence="1">
    <location>
        <begin position="360"/>
        <end position="372"/>
    </location>
</feature>
<dbReference type="AlphaFoldDB" id="A0AAN6TDD3"/>
<keyword evidence="3" id="KW-1185">Reference proteome</keyword>
<feature type="compositionally biased region" description="Polar residues" evidence="1">
    <location>
        <begin position="162"/>
        <end position="171"/>
    </location>
</feature>
<feature type="compositionally biased region" description="Basic and acidic residues" evidence="1">
    <location>
        <begin position="204"/>
        <end position="221"/>
    </location>
</feature>
<feature type="region of interest" description="Disordered" evidence="1">
    <location>
        <begin position="189"/>
        <end position="227"/>
    </location>
</feature>
<accession>A0AAN6TDD3</accession>
<feature type="compositionally biased region" description="Polar residues" evidence="1">
    <location>
        <begin position="329"/>
        <end position="338"/>
    </location>
</feature>
<proteinExistence type="predicted"/>
<comment type="caution">
    <text evidence="2">The sequence shown here is derived from an EMBL/GenBank/DDBJ whole genome shotgun (WGS) entry which is preliminary data.</text>
</comment>
<organism evidence="2 3">
    <name type="scientific">Canariomyces notabilis</name>
    <dbReference type="NCBI Taxonomy" id="2074819"/>
    <lineage>
        <taxon>Eukaryota</taxon>
        <taxon>Fungi</taxon>
        <taxon>Dikarya</taxon>
        <taxon>Ascomycota</taxon>
        <taxon>Pezizomycotina</taxon>
        <taxon>Sordariomycetes</taxon>
        <taxon>Sordariomycetidae</taxon>
        <taxon>Sordariales</taxon>
        <taxon>Chaetomiaceae</taxon>
        <taxon>Canariomyces</taxon>
    </lineage>
</organism>
<name>A0AAN6TDD3_9PEZI</name>
<dbReference type="GeneID" id="89939273"/>
<gene>
    <name evidence="2" type="ORF">N656DRAFT_779226</name>
</gene>
<feature type="compositionally biased region" description="Basic and acidic residues" evidence="1">
    <location>
        <begin position="150"/>
        <end position="160"/>
    </location>
</feature>
<reference evidence="2" key="2">
    <citation type="submission" date="2023-05" db="EMBL/GenBank/DDBJ databases">
        <authorList>
            <consortium name="Lawrence Berkeley National Laboratory"/>
            <person name="Steindorff A."/>
            <person name="Hensen N."/>
            <person name="Bonometti L."/>
            <person name="Westerberg I."/>
            <person name="Brannstrom I.O."/>
            <person name="Guillou S."/>
            <person name="Cros-Aarteil S."/>
            <person name="Calhoun S."/>
            <person name="Haridas S."/>
            <person name="Kuo A."/>
            <person name="Mondo S."/>
            <person name="Pangilinan J."/>
            <person name="Riley R."/>
            <person name="Labutti K."/>
            <person name="Andreopoulos B."/>
            <person name="Lipzen A."/>
            <person name="Chen C."/>
            <person name="Yanf M."/>
            <person name="Daum C."/>
            <person name="Ng V."/>
            <person name="Clum A."/>
            <person name="Ohm R."/>
            <person name="Martin F."/>
            <person name="Silar P."/>
            <person name="Natvig D."/>
            <person name="Lalanne C."/>
            <person name="Gautier V."/>
            <person name="Ament-Velasquez S.L."/>
            <person name="Kruys A."/>
            <person name="Hutchinson M.I."/>
            <person name="Powell A.J."/>
            <person name="Barry K."/>
            <person name="Miller A.N."/>
            <person name="Grigoriev I.V."/>
            <person name="Debuchy R."/>
            <person name="Gladieux P."/>
            <person name="Thoren M.H."/>
            <person name="Johannesson H."/>
        </authorList>
    </citation>
    <scope>NUCLEOTIDE SEQUENCE</scope>
    <source>
        <strain evidence="2">CBS 508.74</strain>
    </source>
</reference>
<evidence type="ECO:0000313" key="2">
    <source>
        <dbReference type="EMBL" id="KAK4112363.1"/>
    </source>
</evidence>
<dbReference type="Proteomes" id="UP001302812">
    <property type="component" value="Unassembled WGS sequence"/>
</dbReference>
<feature type="region of interest" description="Disordered" evidence="1">
    <location>
        <begin position="329"/>
        <end position="372"/>
    </location>
</feature>
<dbReference type="EMBL" id="MU853342">
    <property type="protein sequence ID" value="KAK4112363.1"/>
    <property type="molecule type" value="Genomic_DNA"/>
</dbReference>
<feature type="compositionally biased region" description="Basic and acidic residues" evidence="1">
    <location>
        <begin position="100"/>
        <end position="114"/>
    </location>
</feature>
<reference evidence="2" key="1">
    <citation type="journal article" date="2023" name="Mol. Phylogenet. Evol.">
        <title>Genome-scale phylogeny and comparative genomics of the fungal order Sordariales.</title>
        <authorList>
            <person name="Hensen N."/>
            <person name="Bonometti L."/>
            <person name="Westerberg I."/>
            <person name="Brannstrom I.O."/>
            <person name="Guillou S."/>
            <person name="Cros-Aarteil S."/>
            <person name="Calhoun S."/>
            <person name="Haridas S."/>
            <person name="Kuo A."/>
            <person name="Mondo S."/>
            <person name="Pangilinan J."/>
            <person name="Riley R."/>
            <person name="LaButti K."/>
            <person name="Andreopoulos B."/>
            <person name="Lipzen A."/>
            <person name="Chen C."/>
            <person name="Yan M."/>
            <person name="Daum C."/>
            <person name="Ng V."/>
            <person name="Clum A."/>
            <person name="Steindorff A."/>
            <person name="Ohm R.A."/>
            <person name="Martin F."/>
            <person name="Silar P."/>
            <person name="Natvig D.O."/>
            <person name="Lalanne C."/>
            <person name="Gautier V."/>
            <person name="Ament-Velasquez S.L."/>
            <person name="Kruys A."/>
            <person name="Hutchinson M.I."/>
            <person name="Powell A.J."/>
            <person name="Barry K."/>
            <person name="Miller A.N."/>
            <person name="Grigoriev I.V."/>
            <person name="Debuchy R."/>
            <person name="Gladieux P."/>
            <person name="Hiltunen Thoren M."/>
            <person name="Johannesson H."/>
        </authorList>
    </citation>
    <scope>NUCLEOTIDE SEQUENCE</scope>
    <source>
        <strain evidence="2">CBS 508.74</strain>
    </source>
</reference>
<feature type="region of interest" description="Disordered" evidence="1">
    <location>
        <begin position="1"/>
        <end position="172"/>
    </location>
</feature>